<dbReference type="STRING" id="2025994.A0A2T3A5X4"/>
<feature type="domain" description="Interferon-related developmental regulator N-terminal" evidence="3">
    <location>
        <begin position="70"/>
        <end position="361"/>
    </location>
</feature>
<feature type="compositionally biased region" description="Polar residues" evidence="2">
    <location>
        <begin position="31"/>
        <end position="47"/>
    </location>
</feature>
<accession>A0A2T3A5X4</accession>
<evidence type="ECO:0000313" key="4">
    <source>
        <dbReference type="EMBL" id="PSR83490.1"/>
    </source>
</evidence>
<dbReference type="InterPro" id="IPR011989">
    <property type="entry name" value="ARM-like"/>
</dbReference>
<evidence type="ECO:0000313" key="5">
    <source>
        <dbReference type="Proteomes" id="UP000241462"/>
    </source>
</evidence>
<dbReference type="InterPro" id="IPR039777">
    <property type="entry name" value="IFRD"/>
</dbReference>
<protein>
    <submittedName>
        <fullName evidence="4">Interferon-related developmental regulator-domain-containing protein</fullName>
    </submittedName>
</protein>
<dbReference type="AlphaFoldDB" id="A0A2T3A5X4"/>
<dbReference type="InterPro" id="IPR016024">
    <property type="entry name" value="ARM-type_fold"/>
</dbReference>
<reference evidence="4 5" key="1">
    <citation type="journal article" date="2018" name="Mycol. Prog.">
        <title>Coniella lustricola, a new species from submerged detritus.</title>
        <authorList>
            <person name="Raudabaugh D.B."/>
            <person name="Iturriaga T."/>
            <person name="Carver A."/>
            <person name="Mondo S."/>
            <person name="Pangilinan J."/>
            <person name="Lipzen A."/>
            <person name="He G."/>
            <person name="Amirebrahimi M."/>
            <person name="Grigoriev I.V."/>
            <person name="Miller A.N."/>
        </authorList>
    </citation>
    <scope>NUCLEOTIDE SEQUENCE [LARGE SCALE GENOMIC DNA]</scope>
    <source>
        <strain evidence="4 5">B22-T-1</strain>
    </source>
</reference>
<proteinExistence type="inferred from homology"/>
<dbReference type="SUPFAM" id="SSF48371">
    <property type="entry name" value="ARM repeat"/>
    <property type="match status" value="1"/>
</dbReference>
<gene>
    <name evidence="4" type="ORF">BD289DRAFT_483287</name>
</gene>
<evidence type="ECO:0000256" key="2">
    <source>
        <dbReference type="SAM" id="MobiDB-lite"/>
    </source>
</evidence>
<evidence type="ECO:0000259" key="3">
    <source>
        <dbReference type="Pfam" id="PF05004"/>
    </source>
</evidence>
<dbReference type="Gene3D" id="1.25.10.10">
    <property type="entry name" value="Leucine-rich Repeat Variant"/>
    <property type="match status" value="1"/>
</dbReference>
<feature type="compositionally biased region" description="Polar residues" evidence="2">
    <location>
        <begin position="376"/>
        <end position="388"/>
    </location>
</feature>
<dbReference type="OrthoDB" id="18978at2759"/>
<dbReference type="Proteomes" id="UP000241462">
    <property type="component" value="Unassembled WGS sequence"/>
</dbReference>
<dbReference type="Pfam" id="PF05004">
    <property type="entry name" value="IFRD"/>
    <property type="match status" value="1"/>
</dbReference>
<dbReference type="EMBL" id="KZ678459">
    <property type="protein sequence ID" value="PSR83490.1"/>
    <property type="molecule type" value="Genomic_DNA"/>
</dbReference>
<dbReference type="InterPro" id="IPR007701">
    <property type="entry name" value="Interferon-rel_develop_reg_N"/>
</dbReference>
<evidence type="ECO:0000256" key="1">
    <source>
        <dbReference type="ARBA" id="ARBA00008828"/>
    </source>
</evidence>
<name>A0A2T3A5X4_9PEZI</name>
<dbReference type="PANTHER" id="PTHR12354">
    <property type="entry name" value="INTERFERON-RELATED DEVELOPMENTAL REGULATOR"/>
    <property type="match status" value="1"/>
</dbReference>
<keyword evidence="5" id="KW-1185">Reference proteome</keyword>
<feature type="region of interest" description="Disordered" evidence="2">
    <location>
        <begin position="352"/>
        <end position="391"/>
    </location>
</feature>
<organism evidence="4 5">
    <name type="scientific">Coniella lustricola</name>
    <dbReference type="NCBI Taxonomy" id="2025994"/>
    <lineage>
        <taxon>Eukaryota</taxon>
        <taxon>Fungi</taxon>
        <taxon>Dikarya</taxon>
        <taxon>Ascomycota</taxon>
        <taxon>Pezizomycotina</taxon>
        <taxon>Sordariomycetes</taxon>
        <taxon>Sordariomycetidae</taxon>
        <taxon>Diaporthales</taxon>
        <taxon>Schizoparmaceae</taxon>
        <taxon>Coniella</taxon>
    </lineage>
</organism>
<dbReference type="InParanoid" id="A0A2T3A5X4"/>
<comment type="similarity">
    <text evidence="1">Belongs to the IFRD family.</text>
</comment>
<feature type="region of interest" description="Disordered" evidence="2">
    <location>
        <begin position="1"/>
        <end position="88"/>
    </location>
</feature>
<sequence>MHDLRKKALLESGKTVSRKARTRPDSKAGTPITSPSHSPHASRNVSRAGSRYASEDEGSGDSDLDDVMTLSTYSGSDHGADDSGNIPNDRAWAERLQARVSQIVLGGRSGERKKISNAEREDMLKSYLHLIRHYYGQSEIQSSMNDLVTGLMRAVRFGVSASERTLALKALAVTILTNPTDTVLSDHVTTLKSIVEQEDEEEEVKVAALYSLATAAMYGDGSTEAAEDMLQYMIEIVESDGHTVNSPDAAGVVVAALKSWGFIAAHLEDLSEQSEQAMEAFVEQLDSTDAYVQTAAGENIALLFETAREMEEESGEKMNFQYDPKKLAQQMRDISKGSKSISKRDRRHLKGDFSSIATGLERGKGPGYSTAGRPASNPNKGGSVTNSAHGDDVNEFGYRQTIFVGKEKITIDSWAFSNKVDFVRIVLAGGFPTHLAKNDTVQEML</sequence>
<feature type="compositionally biased region" description="Acidic residues" evidence="2">
    <location>
        <begin position="55"/>
        <end position="66"/>
    </location>
</feature>
<dbReference type="PANTHER" id="PTHR12354:SF1">
    <property type="entry name" value="INTERFERON-RELATED DEVELOPMENTAL REGULATOR 1"/>
    <property type="match status" value="1"/>
</dbReference>